<evidence type="ECO:0000256" key="1">
    <source>
        <dbReference type="SAM" id="MobiDB-lite"/>
    </source>
</evidence>
<evidence type="ECO:0000313" key="3">
    <source>
        <dbReference type="Proteomes" id="UP000199144"/>
    </source>
</evidence>
<reference evidence="2 3" key="1">
    <citation type="submission" date="2016-10" db="EMBL/GenBank/DDBJ databases">
        <authorList>
            <person name="de Groot N.N."/>
        </authorList>
    </citation>
    <scope>NUCLEOTIDE SEQUENCE [LARGE SCALE GENOMIC DNA]</scope>
    <source>
        <strain evidence="2 3">DSM 15283</strain>
    </source>
</reference>
<dbReference type="Pfam" id="PF19866">
    <property type="entry name" value="DUF6339"/>
    <property type="match status" value="1"/>
</dbReference>
<evidence type="ECO:0000313" key="2">
    <source>
        <dbReference type="EMBL" id="SFM79338.1"/>
    </source>
</evidence>
<dbReference type="AlphaFoldDB" id="A0A1I4TRJ3"/>
<dbReference type="InterPro" id="IPR045920">
    <property type="entry name" value="DUF6339"/>
</dbReference>
<keyword evidence="3" id="KW-1185">Reference proteome</keyword>
<sequence>MAKLKYVSESILAELKANVPANLERYHGEGFDDCSNLNGWSMELSSVEVDAEKLKELDPAVGSAVEVSNSLIVSDSFQGMTPALATEERVWTRMTHFEGLEYARQRWPLKDEPKEKSGLFGSLTGSKEKAAGQRKQIRHENIRQVETHYFARGRTGYRDDHAISRLWWNAFIAERVDSQDKEGVLRELLRTADIRSNLVERPMLSNRPSLLRGIIRVMRSHPDVYNTEATFREFLKALNFRGSGVLFEALSDGKADEVLLRCRDDAHDNVKKSNKAA</sequence>
<accession>A0A1I4TRJ3</accession>
<gene>
    <name evidence="2" type="ORF">SAMN04488042_12015</name>
</gene>
<dbReference type="RefSeq" id="WP_093097186.1">
    <property type="nucleotide sequence ID" value="NZ_FOTQ01000020.1"/>
</dbReference>
<protein>
    <submittedName>
        <fullName evidence="2">Uncharacterized protein</fullName>
    </submittedName>
</protein>
<organism evidence="2 3">
    <name type="scientific">Shimia aestuarii</name>
    <dbReference type="NCBI Taxonomy" id="254406"/>
    <lineage>
        <taxon>Bacteria</taxon>
        <taxon>Pseudomonadati</taxon>
        <taxon>Pseudomonadota</taxon>
        <taxon>Alphaproteobacteria</taxon>
        <taxon>Rhodobacterales</taxon>
        <taxon>Roseobacteraceae</taxon>
    </lineage>
</organism>
<dbReference type="Proteomes" id="UP000199144">
    <property type="component" value="Unassembled WGS sequence"/>
</dbReference>
<proteinExistence type="predicted"/>
<dbReference type="EMBL" id="FOTQ01000020">
    <property type="protein sequence ID" value="SFM79338.1"/>
    <property type="molecule type" value="Genomic_DNA"/>
</dbReference>
<dbReference type="OrthoDB" id="6198893at2"/>
<feature type="region of interest" description="Disordered" evidence="1">
    <location>
        <begin position="118"/>
        <end position="137"/>
    </location>
</feature>
<name>A0A1I4TRJ3_9RHOB</name>